<feature type="domain" description="ABC transmembrane type-1" evidence="9">
    <location>
        <begin position="81"/>
        <end position="287"/>
    </location>
</feature>
<feature type="transmembrane region" description="Helical" evidence="8">
    <location>
        <begin position="29"/>
        <end position="57"/>
    </location>
</feature>
<keyword evidence="11" id="KW-1185">Reference proteome</keyword>
<evidence type="ECO:0000256" key="8">
    <source>
        <dbReference type="RuleBase" id="RU363032"/>
    </source>
</evidence>
<name>M5F086_9HYPH</name>
<evidence type="ECO:0000256" key="6">
    <source>
        <dbReference type="ARBA" id="ARBA00022989"/>
    </source>
</evidence>
<protein>
    <submittedName>
        <fullName evidence="10">Spermidine/putrescine ABC transporter, permease protein</fullName>
    </submittedName>
</protein>
<evidence type="ECO:0000259" key="9">
    <source>
        <dbReference type="PROSITE" id="PS50928"/>
    </source>
</evidence>
<dbReference type="STRING" id="1297569.MESS2_1520035"/>
<dbReference type="Proteomes" id="UP000012062">
    <property type="component" value="Unassembled WGS sequence"/>
</dbReference>
<dbReference type="PANTHER" id="PTHR42929:SF5">
    <property type="entry name" value="ABC TRANSPORTER PERMEASE PROTEIN"/>
    <property type="match status" value="1"/>
</dbReference>
<dbReference type="InterPro" id="IPR035906">
    <property type="entry name" value="MetI-like_sf"/>
</dbReference>
<dbReference type="PANTHER" id="PTHR42929">
    <property type="entry name" value="INNER MEMBRANE ABC TRANSPORTER PERMEASE PROTEIN YDCU-RELATED-RELATED"/>
    <property type="match status" value="1"/>
</dbReference>
<dbReference type="EMBL" id="CAUM01000060">
    <property type="protein sequence ID" value="CCV05236.1"/>
    <property type="molecule type" value="Genomic_DNA"/>
</dbReference>
<dbReference type="InterPro" id="IPR000515">
    <property type="entry name" value="MetI-like"/>
</dbReference>
<organism evidence="10 11">
    <name type="scientific">Mesorhizobium metallidurans STM 2683</name>
    <dbReference type="NCBI Taxonomy" id="1297569"/>
    <lineage>
        <taxon>Bacteria</taxon>
        <taxon>Pseudomonadati</taxon>
        <taxon>Pseudomonadota</taxon>
        <taxon>Alphaproteobacteria</taxon>
        <taxon>Hyphomicrobiales</taxon>
        <taxon>Phyllobacteriaceae</taxon>
        <taxon>Mesorhizobium</taxon>
    </lineage>
</organism>
<evidence type="ECO:0000256" key="3">
    <source>
        <dbReference type="ARBA" id="ARBA00022448"/>
    </source>
</evidence>
<dbReference type="CDD" id="cd06261">
    <property type="entry name" value="TM_PBP2"/>
    <property type="match status" value="1"/>
</dbReference>
<comment type="caution">
    <text evidence="10">The sequence shown here is derived from an EMBL/GenBank/DDBJ whole genome shotgun (WGS) entry which is preliminary data.</text>
</comment>
<dbReference type="Gene3D" id="1.10.3720.10">
    <property type="entry name" value="MetI-like"/>
    <property type="match status" value="1"/>
</dbReference>
<evidence type="ECO:0000313" key="10">
    <source>
        <dbReference type="EMBL" id="CCV05236.1"/>
    </source>
</evidence>
<feature type="transmembrane region" description="Helical" evidence="8">
    <location>
        <begin position="222"/>
        <end position="245"/>
    </location>
</feature>
<dbReference type="eggNOG" id="COG1176">
    <property type="taxonomic scope" value="Bacteria"/>
</dbReference>
<evidence type="ECO:0000256" key="7">
    <source>
        <dbReference type="ARBA" id="ARBA00023136"/>
    </source>
</evidence>
<dbReference type="AlphaFoldDB" id="M5F086"/>
<dbReference type="PROSITE" id="PS50928">
    <property type="entry name" value="ABC_TM1"/>
    <property type="match status" value="1"/>
</dbReference>
<feature type="transmembrane region" description="Helical" evidence="8">
    <location>
        <begin position="77"/>
        <end position="104"/>
    </location>
</feature>
<comment type="similarity">
    <text evidence="2">Belongs to the binding-protein-dependent transport system permease family. CysTW subfamily.</text>
</comment>
<feature type="transmembrane region" description="Helical" evidence="8">
    <location>
        <begin position="194"/>
        <end position="216"/>
    </location>
</feature>
<dbReference type="Pfam" id="PF00528">
    <property type="entry name" value="BPD_transp_1"/>
    <property type="match status" value="1"/>
</dbReference>
<gene>
    <name evidence="10" type="ORF">MESS2_1520035</name>
</gene>
<keyword evidence="4" id="KW-1003">Cell membrane</keyword>
<dbReference type="GO" id="GO:0055085">
    <property type="term" value="P:transmembrane transport"/>
    <property type="evidence" value="ECO:0007669"/>
    <property type="project" value="InterPro"/>
</dbReference>
<sequence>MSARPAEFVSHGLNADALRADARRESLGLLGLCSPGLVLVGIIIVLPIGWLFWLSLFDENGQLSGANYARFVEQASYIRTFITTFEVAFLVTGLCVLIGYPLAYMLSQLPRRAASVCLIFVVLPFWTSVLVRTYAWLVILQRKGLVNTWLIDLGLISQPLPLAHNFAGVIIGMTHIMLPFLVLPLYASMKTIDADYLCAAMNLGAPPTAAFWQVFFPLSLPGLAAGVVIVFILCLGFFVTPALMGGGKVVMWAMRMEQTTGLYSNWGAGSALGVVLLAVTLGLLGLFRWLLGARATSVWGAR</sequence>
<comment type="subcellular location">
    <subcellularLocation>
        <location evidence="1 8">Cell membrane</location>
        <topology evidence="1 8">Multi-pass membrane protein</topology>
    </subcellularLocation>
</comment>
<accession>M5F086</accession>
<feature type="transmembrane region" description="Helical" evidence="8">
    <location>
        <begin position="166"/>
        <end position="187"/>
    </location>
</feature>
<keyword evidence="3 8" id="KW-0813">Transport</keyword>
<dbReference type="RefSeq" id="WP_008874189.1">
    <property type="nucleotide sequence ID" value="NZ_CAUM01000060.1"/>
</dbReference>
<evidence type="ECO:0000256" key="2">
    <source>
        <dbReference type="ARBA" id="ARBA00007069"/>
    </source>
</evidence>
<keyword evidence="5 8" id="KW-0812">Transmembrane</keyword>
<dbReference type="GO" id="GO:0005886">
    <property type="term" value="C:plasma membrane"/>
    <property type="evidence" value="ECO:0007669"/>
    <property type="project" value="UniProtKB-SubCell"/>
</dbReference>
<dbReference type="SUPFAM" id="SSF161098">
    <property type="entry name" value="MetI-like"/>
    <property type="match status" value="1"/>
</dbReference>
<dbReference type="OrthoDB" id="9807047at2"/>
<keyword evidence="7 8" id="KW-0472">Membrane</keyword>
<proteinExistence type="inferred from homology"/>
<keyword evidence="6 8" id="KW-1133">Transmembrane helix</keyword>
<evidence type="ECO:0000256" key="4">
    <source>
        <dbReference type="ARBA" id="ARBA00022475"/>
    </source>
</evidence>
<feature type="transmembrane region" description="Helical" evidence="8">
    <location>
        <begin position="116"/>
        <end position="139"/>
    </location>
</feature>
<feature type="transmembrane region" description="Helical" evidence="8">
    <location>
        <begin position="266"/>
        <end position="291"/>
    </location>
</feature>
<reference evidence="10 11" key="1">
    <citation type="submission" date="2013-02" db="EMBL/GenBank/DDBJ databases">
        <authorList>
            <person name="Genoscope - CEA"/>
        </authorList>
    </citation>
    <scope>NUCLEOTIDE SEQUENCE [LARGE SCALE GENOMIC DNA]</scope>
    <source>
        <strain evidence="10 11">STM 2683</strain>
    </source>
</reference>
<evidence type="ECO:0000256" key="1">
    <source>
        <dbReference type="ARBA" id="ARBA00004651"/>
    </source>
</evidence>
<evidence type="ECO:0000256" key="5">
    <source>
        <dbReference type="ARBA" id="ARBA00022692"/>
    </source>
</evidence>
<evidence type="ECO:0000313" key="11">
    <source>
        <dbReference type="Proteomes" id="UP000012062"/>
    </source>
</evidence>